<organism evidence="18 21">
    <name type="scientific">Acanthaster planci</name>
    <name type="common">Crown-of-thorns starfish</name>
    <dbReference type="NCBI Taxonomy" id="133434"/>
    <lineage>
        <taxon>Eukaryota</taxon>
        <taxon>Metazoa</taxon>
        <taxon>Echinodermata</taxon>
        <taxon>Eleutherozoa</taxon>
        <taxon>Asterozoa</taxon>
        <taxon>Asteroidea</taxon>
        <taxon>Valvatacea</taxon>
        <taxon>Valvatida</taxon>
        <taxon>Acanthasteridae</taxon>
        <taxon>Acanthaster</taxon>
    </lineage>
</organism>
<evidence type="ECO:0000256" key="14">
    <source>
        <dbReference type="SAM" id="Coils"/>
    </source>
</evidence>
<evidence type="ECO:0000256" key="10">
    <source>
        <dbReference type="ARBA" id="ARBA00023242"/>
    </source>
</evidence>
<feature type="compositionally biased region" description="Basic residues" evidence="15">
    <location>
        <begin position="381"/>
        <end position="393"/>
    </location>
</feature>
<dbReference type="FunFam" id="3.40.50.10810:FF:000042">
    <property type="entry name" value="SNF2 family helicase-like protein"/>
    <property type="match status" value="1"/>
</dbReference>
<feature type="compositionally biased region" description="Basic and acidic residues" evidence="15">
    <location>
        <begin position="395"/>
        <end position="406"/>
    </location>
</feature>
<evidence type="ECO:0000256" key="8">
    <source>
        <dbReference type="ARBA" id="ARBA00023125"/>
    </source>
</evidence>
<feature type="compositionally biased region" description="Polar residues" evidence="15">
    <location>
        <begin position="1488"/>
        <end position="1506"/>
    </location>
</feature>
<comment type="similarity">
    <text evidence="2">Belongs to the SNF2/RAD54 helicase family.</text>
</comment>
<evidence type="ECO:0000256" key="11">
    <source>
        <dbReference type="ARBA" id="ARBA00071998"/>
    </source>
</evidence>
<dbReference type="CDD" id="cd18000">
    <property type="entry name" value="DEXHc_ERCC6"/>
    <property type="match status" value="1"/>
</dbReference>
<evidence type="ECO:0000313" key="19">
    <source>
        <dbReference type="RefSeq" id="XP_022080379.1"/>
    </source>
</evidence>
<dbReference type="PANTHER" id="PTHR45629:SF7">
    <property type="entry name" value="DNA EXCISION REPAIR PROTEIN ERCC-6-RELATED"/>
    <property type="match status" value="1"/>
</dbReference>
<feature type="compositionally biased region" description="Basic residues" evidence="15">
    <location>
        <begin position="545"/>
        <end position="555"/>
    </location>
</feature>
<dbReference type="InterPro" id="IPR014001">
    <property type="entry name" value="Helicase_ATP-bd"/>
</dbReference>
<dbReference type="PROSITE" id="PS51194">
    <property type="entry name" value="HELICASE_CTER"/>
    <property type="match status" value="1"/>
</dbReference>
<evidence type="ECO:0000256" key="9">
    <source>
        <dbReference type="ARBA" id="ARBA00023204"/>
    </source>
</evidence>
<dbReference type="FunFam" id="3.40.50.300:FF:000863">
    <property type="entry name" value="DNA excision repair protein ERCC-6"/>
    <property type="match status" value="1"/>
</dbReference>
<dbReference type="CDD" id="cd18793">
    <property type="entry name" value="SF2_C_SNF"/>
    <property type="match status" value="1"/>
</dbReference>
<feature type="region of interest" description="Disordered" evidence="15">
    <location>
        <begin position="614"/>
        <end position="635"/>
    </location>
</feature>
<feature type="compositionally biased region" description="Polar residues" evidence="15">
    <location>
        <begin position="1392"/>
        <end position="1405"/>
    </location>
</feature>
<gene>
    <name evidence="19 20 21" type="primary">LOC110973686</name>
</gene>
<evidence type="ECO:0000256" key="4">
    <source>
        <dbReference type="ARBA" id="ARBA00022763"/>
    </source>
</evidence>
<feature type="compositionally biased region" description="Polar residues" evidence="15">
    <location>
        <begin position="89"/>
        <end position="109"/>
    </location>
</feature>
<evidence type="ECO:0000259" key="17">
    <source>
        <dbReference type="PROSITE" id="PS51194"/>
    </source>
</evidence>
<evidence type="ECO:0000256" key="12">
    <source>
        <dbReference type="ARBA" id="ARBA00076356"/>
    </source>
</evidence>
<name>A0A8B7XJM7_ACAPL</name>
<dbReference type="GeneID" id="110973686"/>
<evidence type="ECO:0000256" key="3">
    <source>
        <dbReference type="ARBA" id="ARBA00022741"/>
    </source>
</evidence>
<evidence type="ECO:0000256" key="1">
    <source>
        <dbReference type="ARBA" id="ARBA00004123"/>
    </source>
</evidence>
<dbReference type="InterPro" id="IPR038718">
    <property type="entry name" value="SNF2-like_sf"/>
</dbReference>
<keyword evidence="10" id="KW-0539">Nucleus</keyword>
<feature type="coiled-coil region" evidence="14">
    <location>
        <begin position="200"/>
        <end position="227"/>
    </location>
</feature>
<dbReference type="OrthoDB" id="413460at2759"/>
<feature type="compositionally biased region" description="Polar residues" evidence="15">
    <location>
        <begin position="410"/>
        <end position="424"/>
    </location>
</feature>
<feature type="region of interest" description="Disordered" evidence="15">
    <location>
        <begin position="88"/>
        <end position="150"/>
    </location>
</feature>
<feature type="region of interest" description="Disordered" evidence="15">
    <location>
        <begin position="1"/>
        <end position="42"/>
    </location>
</feature>
<feature type="compositionally biased region" description="Basic and acidic residues" evidence="15">
    <location>
        <begin position="1249"/>
        <end position="1263"/>
    </location>
</feature>
<dbReference type="CDD" id="cd22254">
    <property type="entry name" value="CSB_WHD"/>
    <property type="match status" value="1"/>
</dbReference>
<evidence type="ECO:0000256" key="5">
    <source>
        <dbReference type="ARBA" id="ARBA00022801"/>
    </source>
</evidence>
<evidence type="ECO:0000313" key="20">
    <source>
        <dbReference type="RefSeq" id="XP_022080380.1"/>
    </source>
</evidence>
<keyword evidence="3" id="KW-0547">Nucleotide-binding</keyword>
<keyword evidence="5" id="KW-0378">Hydrolase</keyword>
<feature type="compositionally biased region" description="Basic and acidic residues" evidence="15">
    <location>
        <begin position="493"/>
        <end position="503"/>
    </location>
</feature>
<feature type="compositionally biased region" description="Polar residues" evidence="15">
    <location>
        <begin position="116"/>
        <end position="132"/>
    </location>
</feature>
<feature type="compositionally biased region" description="Basic and acidic residues" evidence="15">
    <location>
        <begin position="427"/>
        <end position="460"/>
    </location>
</feature>
<dbReference type="InterPro" id="IPR000330">
    <property type="entry name" value="SNF2_N"/>
</dbReference>
<feature type="region of interest" description="Disordered" evidence="15">
    <location>
        <begin position="1484"/>
        <end position="1506"/>
    </location>
</feature>
<feature type="domain" description="Helicase ATP-binding" evidence="16">
    <location>
        <begin position="664"/>
        <end position="838"/>
    </location>
</feature>
<feature type="compositionally biased region" description="Basic and acidic residues" evidence="15">
    <location>
        <begin position="365"/>
        <end position="380"/>
    </location>
</feature>
<accession>A0A8B7XJM7</accession>
<evidence type="ECO:0000256" key="6">
    <source>
        <dbReference type="ARBA" id="ARBA00022806"/>
    </source>
</evidence>
<dbReference type="GO" id="GO:0005634">
    <property type="term" value="C:nucleus"/>
    <property type="evidence" value="ECO:0007669"/>
    <property type="project" value="UniProtKB-SubCell"/>
</dbReference>
<feature type="region of interest" description="Disordered" evidence="15">
    <location>
        <begin position="1379"/>
        <end position="1418"/>
    </location>
</feature>
<feature type="region of interest" description="Disordered" evidence="15">
    <location>
        <begin position="340"/>
        <end position="555"/>
    </location>
</feature>
<comment type="subcellular location">
    <subcellularLocation>
        <location evidence="1">Nucleus</location>
    </subcellularLocation>
</comment>
<dbReference type="CDD" id="cd21397">
    <property type="entry name" value="cc_ERCC-6_N"/>
    <property type="match status" value="1"/>
</dbReference>
<dbReference type="Pfam" id="PF00271">
    <property type="entry name" value="Helicase_C"/>
    <property type="match status" value="1"/>
</dbReference>
<evidence type="ECO:0000256" key="7">
    <source>
        <dbReference type="ARBA" id="ARBA00022840"/>
    </source>
</evidence>
<dbReference type="PANTHER" id="PTHR45629">
    <property type="entry name" value="SNF2/RAD54 FAMILY MEMBER"/>
    <property type="match status" value="1"/>
</dbReference>
<protein>
    <recommendedName>
        <fullName evidence="11">DNA excision repair protein ERCC-6</fullName>
    </recommendedName>
    <alternativeName>
        <fullName evidence="12">ATP-dependent helicase ERCC6</fullName>
    </alternativeName>
    <alternativeName>
        <fullName evidence="13">Cockayne syndrome protein CSB</fullName>
    </alternativeName>
</protein>
<keyword evidence="8" id="KW-0238">DNA-binding</keyword>
<evidence type="ECO:0000313" key="21">
    <source>
        <dbReference type="RefSeq" id="XP_022080381.1"/>
    </source>
</evidence>
<dbReference type="GO" id="GO:0016787">
    <property type="term" value="F:hydrolase activity"/>
    <property type="evidence" value="ECO:0007669"/>
    <property type="project" value="UniProtKB-KW"/>
</dbReference>
<keyword evidence="14" id="KW-0175">Coiled coil</keyword>
<dbReference type="InterPro" id="IPR058951">
    <property type="entry name" value="WHD_Rad26_CSB-like"/>
</dbReference>
<dbReference type="RefSeq" id="XP_022080381.1">
    <property type="nucleotide sequence ID" value="XM_022224689.1"/>
</dbReference>
<dbReference type="InterPro" id="IPR049730">
    <property type="entry name" value="SNF2/RAD54-like_C"/>
</dbReference>
<dbReference type="Proteomes" id="UP000694845">
    <property type="component" value="Unplaced"/>
</dbReference>
<evidence type="ECO:0000256" key="13">
    <source>
        <dbReference type="ARBA" id="ARBA00079118"/>
    </source>
</evidence>
<dbReference type="InterPro" id="IPR059240">
    <property type="entry name" value="cc_ERCC-6_N"/>
</dbReference>
<dbReference type="GO" id="GO:0006283">
    <property type="term" value="P:transcription-coupled nucleotide-excision repair"/>
    <property type="evidence" value="ECO:0007669"/>
    <property type="project" value="TreeGrafter"/>
</dbReference>
<feature type="region of interest" description="Disordered" evidence="15">
    <location>
        <begin position="1180"/>
        <end position="1202"/>
    </location>
</feature>
<reference evidence="19 20" key="1">
    <citation type="submission" date="2025-04" db="UniProtKB">
        <authorList>
            <consortium name="RefSeq"/>
        </authorList>
    </citation>
    <scope>IDENTIFICATION</scope>
</reference>
<dbReference type="GO" id="GO:0004386">
    <property type="term" value="F:helicase activity"/>
    <property type="evidence" value="ECO:0007669"/>
    <property type="project" value="UniProtKB-KW"/>
</dbReference>
<keyword evidence="18" id="KW-1185">Reference proteome</keyword>
<dbReference type="KEGG" id="aplc:110973686"/>
<sequence>MALPNQLAVEEGRSTGSALSDNAEVDNSCNRQDVGLSADLQNGLDRMEEQEYPMQKMTTSHITLDGSGVLTPTASPLLSTLTTSALKSDYTSGETQSTDKATTSGTPSVSGHCDPSTPTMSLSEKPLASTSDQRADCVDQDAPSTSRKDKDVFTVDTSLIPTVPDRLQATELQGLEGVSVFNQEEFERGVMQQVDQAISLRQQAADRERAEKDLDRVLTDIRSCKKELSHIDRMVSIANAKASISPLTFAQKEVQRNLISMRSKRENKAKQLKTLRARQRSLLAKLSGSDIGLQMSDDEADNEDRNVQTYQHFLCSSPSSDGVPSKPAEETEQERLIRLGEMTPFGSTVQSKASTSKTSAPKPMTDFEKFMAQKTEDDMTRRRKVLVRKKTPVKVKVESAKPRTPEQKAQGETLSRKIPSSKSKAWSKFEKKCIESSGKRKSESSKKETVRKASQSKEESVSDSSEDETYFVYKPVRSESSSQPKARVRSRKANRDLRPHWGSDEDLSDYYDENDADSAGSDEEYTPGFDDLSQPSDEDDVHSSPLKKRTKRRGRKAKVTTEDFEDGTIACLDDLKRAYGVNVKRSGGQRKSKCKDDATQDMYYRRLKEHRRSELRKKQHRIEQGDIDSDSEPEDMQFDGGLTIPGKIWSKLYKYQKVGVKWLWELHQQQAGGIVGDEMGLGKTIQMIAFFAGLKASKLRNPGSRYIGLGPVLIVCPATVMHQWVKEYHKWLPEMRVAILHDSGSHTGTKRALIHDIALSHGTLVTSYSGVRLREELLLKHDWHYIVLDEGHKIRNPDAAVTRTCKQFRTCHRIILSGSPMQNNLRELWSLIDFVFPGKLGTLPVFMEKFSVPITIGGYSNATQIQVQTAYKCATVLRDTINPYLLRRLKADVKQNLQLPDKNEQVLFCRLTEDQIQLYKEYLNSKECQLILNREYQVFAGLITLRKICNHPDLVSGGPKIIKGDKSAEAIEAANDPAMQYGYWQRSGKMIVVNSLLKLWHNQGHRVLLFSQSKQMLDIIEDCVKHTYSYMRMDGSTSISTRQPLIQQFNSDPSIFVFLLTTRVGGLGVNLTGANRVVIFDPDWNPSTDTQARERAWRIGQSRQVTIYRLITTGTIEEKIYHRQIFKQFLTNRVLKDPRQRRFFKSNDLFELFTLGSDSSKHGTETSAIFAGVGSDVKVRTSHSSPLRRKSIEKTSDGRTKEDVIRKRTSILRIEDGEKALEDSMEDVPGCSQSLLNRTLADPGPSKGNGDREPPGISEERRSNLKKSPLLKASSSPSSPRKNGILQAERKKKKKKDARLDGHRIAHLAKHAVYCPRSEKEEKPALSDAQQDDYVLTKLLKKSVHSALQHDNIMQSGHPDYLLVEGEADRVARDAVQALRESRRHCHRASSGVPTWTGSGNQGSSTPPPKKPRFGQKSNSNVACLLSSSKVQRDKDKQQGQAPATPNPKAGHFSGTELIKTAASKASTKAAALPPSESLLAQMRRRNSATASGPVSQDSVGSSTVAVDQPRQDLLADIRDFVAFQAETSSQASTAEILQKFKAKLPANDSALFKSMLKEICTFQRMNGEGIWKLKEDFR</sequence>
<dbReference type="Pfam" id="PF25875">
    <property type="entry name" value="WHD_Rad26_CSB"/>
    <property type="match status" value="1"/>
</dbReference>
<feature type="domain" description="Helicase C-terminal" evidence="17">
    <location>
        <begin position="992"/>
        <end position="1150"/>
    </location>
</feature>
<dbReference type="GO" id="GO:0008094">
    <property type="term" value="F:ATP-dependent activity, acting on DNA"/>
    <property type="evidence" value="ECO:0007669"/>
    <property type="project" value="TreeGrafter"/>
</dbReference>
<dbReference type="CTD" id="2074"/>
<dbReference type="Pfam" id="PF00176">
    <property type="entry name" value="SNF2-rel_dom"/>
    <property type="match status" value="1"/>
</dbReference>
<dbReference type="Gene3D" id="3.40.50.10810">
    <property type="entry name" value="Tandem AAA-ATPase domain"/>
    <property type="match status" value="1"/>
</dbReference>
<keyword evidence="7" id="KW-0067">ATP-binding</keyword>
<feature type="compositionally biased region" description="Acidic residues" evidence="15">
    <location>
        <begin position="504"/>
        <end position="525"/>
    </location>
</feature>
<dbReference type="SMART" id="SM00490">
    <property type="entry name" value="HELICc"/>
    <property type="match status" value="1"/>
</dbReference>
<dbReference type="InterPro" id="IPR027417">
    <property type="entry name" value="P-loop_NTPase"/>
</dbReference>
<feature type="compositionally biased region" description="Polar residues" evidence="15">
    <location>
        <begin position="14"/>
        <end position="31"/>
    </location>
</feature>
<dbReference type="SMART" id="SM00487">
    <property type="entry name" value="DEXDc"/>
    <property type="match status" value="1"/>
</dbReference>
<dbReference type="SUPFAM" id="SSF52540">
    <property type="entry name" value="P-loop containing nucleoside triphosphate hydrolases"/>
    <property type="match status" value="2"/>
</dbReference>
<dbReference type="RefSeq" id="XP_022080379.1">
    <property type="nucleotide sequence ID" value="XM_022224687.1"/>
</dbReference>
<evidence type="ECO:0000259" key="16">
    <source>
        <dbReference type="PROSITE" id="PS51192"/>
    </source>
</evidence>
<dbReference type="PROSITE" id="PS51192">
    <property type="entry name" value="HELICASE_ATP_BIND_1"/>
    <property type="match status" value="1"/>
</dbReference>
<feature type="compositionally biased region" description="Low complexity" evidence="15">
    <location>
        <begin position="351"/>
        <end position="363"/>
    </location>
</feature>
<evidence type="ECO:0000313" key="18">
    <source>
        <dbReference type="Proteomes" id="UP000694845"/>
    </source>
</evidence>
<feature type="compositionally biased region" description="Low complexity" evidence="15">
    <location>
        <begin position="1266"/>
        <end position="1280"/>
    </location>
</feature>
<dbReference type="InterPro" id="IPR001650">
    <property type="entry name" value="Helicase_C-like"/>
</dbReference>
<proteinExistence type="inferred from homology"/>
<dbReference type="Gene3D" id="3.40.50.300">
    <property type="entry name" value="P-loop containing nucleotide triphosphate hydrolases"/>
    <property type="match status" value="1"/>
</dbReference>
<keyword evidence="4" id="KW-0227">DNA damage</keyword>
<feature type="region of interest" description="Disordered" evidence="15">
    <location>
        <begin position="1430"/>
        <end position="1454"/>
    </location>
</feature>
<dbReference type="RefSeq" id="XP_022080380.1">
    <property type="nucleotide sequence ID" value="XM_022224688.1"/>
</dbReference>
<keyword evidence="9" id="KW-0234">DNA repair</keyword>
<dbReference type="GO" id="GO:0005524">
    <property type="term" value="F:ATP binding"/>
    <property type="evidence" value="ECO:0007669"/>
    <property type="project" value="UniProtKB-KW"/>
</dbReference>
<keyword evidence="6" id="KW-0347">Helicase</keyword>
<feature type="compositionally biased region" description="Acidic residues" evidence="15">
    <location>
        <begin position="625"/>
        <end position="635"/>
    </location>
</feature>
<dbReference type="InterPro" id="IPR050496">
    <property type="entry name" value="SNF2_RAD54_helicase_repair"/>
</dbReference>
<evidence type="ECO:0000256" key="15">
    <source>
        <dbReference type="SAM" id="MobiDB-lite"/>
    </source>
</evidence>
<evidence type="ECO:0000256" key="2">
    <source>
        <dbReference type="ARBA" id="ARBA00007025"/>
    </source>
</evidence>
<feature type="region of interest" description="Disordered" evidence="15">
    <location>
        <begin position="1221"/>
        <end position="1305"/>
    </location>
</feature>
<feature type="compositionally biased region" description="Basic and acidic residues" evidence="15">
    <location>
        <begin position="1190"/>
        <end position="1202"/>
    </location>
</feature>